<reference evidence="2" key="1">
    <citation type="submission" date="2015-11" db="EMBL/GenBank/DDBJ databases">
        <authorList>
            <person name="Sharaf A."/>
            <person name="Marie M.E."/>
            <person name="Esson H."/>
            <person name="El-Afifi I.S."/>
            <person name="Hammad M.A."/>
        </authorList>
    </citation>
    <scope>NUCLEOTIDE SEQUENCE [LARGE SCALE GENOMIC DNA]</scope>
</reference>
<gene>
    <name evidence="1" type="ORF">BM10_247</name>
</gene>
<evidence type="ECO:0000313" key="2">
    <source>
        <dbReference type="Proteomes" id="UP000225963"/>
    </source>
</evidence>
<proteinExistence type="predicted"/>
<dbReference type="EMBL" id="KT995480">
    <property type="protein sequence ID" value="ALO79651.1"/>
    <property type="molecule type" value="Genomic_DNA"/>
</dbReference>
<protein>
    <submittedName>
        <fullName evidence="1">Uncharacterized protein</fullName>
    </submittedName>
</protein>
<accession>A0A0S2MUS9</accession>
<organism evidence="1 2">
    <name type="scientific">Bacillus phage BM15</name>
    <dbReference type="NCBI Taxonomy" id="1755680"/>
    <lineage>
        <taxon>Viruses</taxon>
        <taxon>Duplodnaviria</taxon>
        <taxon>Heunggongvirae</taxon>
        <taxon>Uroviricota</taxon>
        <taxon>Caudoviricetes</taxon>
        <taxon>Herelleviridae</taxon>
        <taxon>Bastillevirinae</taxon>
        <taxon>Caeruleovirus</taxon>
        <taxon>Caeruleovirus BM15</taxon>
    </lineage>
</organism>
<keyword evidence="2" id="KW-1185">Reference proteome</keyword>
<evidence type="ECO:0000313" key="1">
    <source>
        <dbReference type="EMBL" id="ALO79651.1"/>
    </source>
</evidence>
<dbReference type="Proteomes" id="UP000225963">
    <property type="component" value="Segment"/>
</dbReference>
<name>A0A0S2MUS9_9CAUD</name>
<sequence length="103" mass="12068">MISYHVKSVQKVQNLPRPLEMTLYVGNDREKALGIKDEYPVLYAEVWVEGIHVVTFKKERNCNWITEYDRLSELSSEIEDLEKRLTNAKAAQSLISTYKNDIY</sequence>